<dbReference type="EMBL" id="JBFALK010000003">
    <property type="protein sequence ID" value="MEV0968671.1"/>
    <property type="molecule type" value="Genomic_DNA"/>
</dbReference>
<protein>
    <submittedName>
        <fullName evidence="2">Oxygenase MpaB family protein</fullName>
        <ecNumber evidence="2">1.-.-.-</ecNumber>
    </submittedName>
</protein>
<name>A0ABV3GB45_MICGL</name>
<keyword evidence="3" id="KW-1185">Reference proteome</keyword>
<dbReference type="PANTHER" id="PTHR36151">
    <property type="entry name" value="BLR2777 PROTEIN"/>
    <property type="match status" value="1"/>
</dbReference>
<gene>
    <name evidence="2" type="ORF">AB0I59_08560</name>
</gene>
<dbReference type="Pfam" id="PF09995">
    <property type="entry name" value="MPAB_Lcp_cat"/>
    <property type="match status" value="1"/>
</dbReference>
<dbReference type="EC" id="1.-.-.-" evidence="2"/>
<feature type="domain" description="ER-bound oxygenase mpaB/mpaB'/Rubber oxygenase catalytic" evidence="1">
    <location>
        <begin position="67"/>
        <end position="293"/>
    </location>
</feature>
<keyword evidence="2" id="KW-0560">Oxidoreductase</keyword>
<dbReference type="Proteomes" id="UP001551675">
    <property type="component" value="Unassembled WGS sequence"/>
</dbReference>
<dbReference type="PANTHER" id="PTHR36151:SF3">
    <property type="entry name" value="ER-BOUND OXYGENASE MPAB_MPAB'_RUBBER OXYGENASE CATALYTIC DOMAIN-CONTAINING PROTEIN"/>
    <property type="match status" value="1"/>
</dbReference>
<evidence type="ECO:0000259" key="1">
    <source>
        <dbReference type="Pfam" id="PF09995"/>
    </source>
</evidence>
<comment type="caution">
    <text evidence="2">The sequence shown here is derived from an EMBL/GenBank/DDBJ whole genome shotgun (WGS) entry which is preliminary data.</text>
</comment>
<evidence type="ECO:0000313" key="2">
    <source>
        <dbReference type="EMBL" id="MEV0968671.1"/>
    </source>
</evidence>
<dbReference type="InterPro" id="IPR018713">
    <property type="entry name" value="MPAB/Lcp_cat_dom"/>
</dbReference>
<dbReference type="RefSeq" id="WP_358131479.1">
    <property type="nucleotide sequence ID" value="NZ_JBFALK010000003.1"/>
</dbReference>
<organism evidence="2 3">
    <name type="scientific">Microtetraspora glauca</name>
    <dbReference type="NCBI Taxonomy" id="1996"/>
    <lineage>
        <taxon>Bacteria</taxon>
        <taxon>Bacillati</taxon>
        <taxon>Actinomycetota</taxon>
        <taxon>Actinomycetes</taxon>
        <taxon>Streptosporangiales</taxon>
        <taxon>Streptosporangiaceae</taxon>
        <taxon>Microtetraspora</taxon>
    </lineage>
</organism>
<proteinExistence type="predicted"/>
<reference evidence="2 3" key="1">
    <citation type="submission" date="2024-06" db="EMBL/GenBank/DDBJ databases">
        <title>The Natural Products Discovery Center: Release of the First 8490 Sequenced Strains for Exploring Actinobacteria Biosynthetic Diversity.</title>
        <authorList>
            <person name="Kalkreuter E."/>
            <person name="Kautsar S.A."/>
            <person name="Yang D."/>
            <person name="Bader C.D."/>
            <person name="Teijaro C.N."/>
            <person name="Fluegel L."/>
            <person name="Davis C.M."/>
            <person name="Simpson J.R."/>
            <person name="Lauterbach L."/>
            <person name="Steele A.D."/>
            <person name="Gui C."/>
            <person name="Meng S."/>
            <person name="Li G."/>
            <person name="Viehrig K."/>
            <person name="Ye F."/>
            <person name="Su P."/>
            <person name="Kiefer A.F."/>
            <person name="Nichols A."/>
            <person name="Cepeda A.J."/>
            <person name="Yan W."/>
            <person name="Fan B."/>
            <person name="Jiang Y."/>
            <person name="Adhikari A."/>
            <person name="Zheng C.-J."/>
            <person name="Schuster L."/>
            <person name="Cowan T.M."/>
            <person name="Smanski M.J."/>
            <person name="Chevrette M.G."/>
            <person name="De Carvalho L.P.S."/>
            <person name="Shen B."/>
        </authorList>
    </citation>
    <scope>NUCLEOTIDE SEQUENCE [LARGE SCALE GENOMIC DNA]</scope>
    <source>
        <strain evidence="2 3">NPDC050100</strain>
    </source>
</reference>
<accession>A0ABV3GB45</accession>
<sequence>MIALLGYLPEADRGAGGRKGPGGFVLGAWWEAGMRGTGGTGGADDGLGDGLDNGLDNGLFGPESVTWRVMGEPILLIGGFRALLLQGLHPRAMRGVTQNSALLDPAEAWARFQRTTDFVRVRTFGTTAEVAKAGARVRRIHATLTAFDPDRGEWFRLDDPDALRWVHVGEVDSYLSVARRAGVPLSDADADRFVAEWRRAAEVVGLRGDDVPGSVAELRDYMEAQRPGLYFVPEASHPLLLSLNAPLPLRLAPLKPAFPVIMMLAFASLPRWARRMYGLPATPLGDLWASATLKTLHRGLGLVPAQMRYSPSARRAREVMAAYGGVRT</sequence>
<evidence type="ECO:0000313" key="3">
    <source>
        <dbReference type="Proteomes" id="UP001551675"/>
    </source>
</evidence>
<dbReference type="GO" id="GO:0016491">
    <property type="term" value="F:oxidoreductase activity"/>
    <property type="evidence" value="ECO:0007669"/>
    <property type="project" value="UniProtKB-KW"/>
</dbReference>